<dbReference type="InterPro" id="IPR000980">
    <property type="entry name" value="SH2"/>
</dbReference>
<dbReference type="InterPro" id="IPR029058">
    <property type="entry name" value="AB_hydrolase_fold"/>
</dbReference>
<organism evidence="8 9">
    <name type="scientific">Mastacembelus armatus</name>
    <name type="common">zig-zag eel</name>
    <dbReference type="NCBI Taxonomy" id="205130"/>
    <lineage>
        <taxon>Eukaryota</taxon>
        <taxon>Metazoa</taxon>
        <taxon>Chordata</taxon>
        <taxon>Craniata</taxon>
        <taxon>Vertebrata</taxon>
        <taxon>Euteleostomi</taxon>
        <taxon>Actinopterygii</taxon>
        <taxon>Neopterygii</taxon>
        <taxon>Teleostei</taxon>
        <taxon>Neoteleostei</taxon>
        <taxon>Acanthomorphata</taxon>
        <taxon>Anabantaria</taxon>
        <taxon>Synbranchiformes</taxon>
        <taxon>Mastacembelidae</taxon>
        <taxon>Mastacembelus</taxon>
    </lineage>
</organism>
<evidence type="ECO:0000259" key="6">
    <source>
        <dbReference type="PROSITE" id="PS50001"/>
    </source>
</evidence>
<dbReference type="PROSITE" id="PS50002">
    <property type="entry name" value="SH3"/>
    <property type="match status" value="1"/>
</dbReference>
<evidence type="ECO:0000313" key="8">
    <source>
        <dbReference type="Ensembl" id="ENSMAMP00000043928.1"/>
    </source>
</evidence>
<reference evidence="8" key="2">
    <citation type="submission" date="2025-09" db="UniProtKB">
        <authorList>
            <consortium name="Ensembl"/>
        </authorList>
    </citation>
    <scope>IDENTIFICATION</scope>
</reference>
<sequence length="538" mass="60186">CSSVKALVWFEIFPVLISQDGINVCLIDIFPEHDIETPHGVLHVTMRGVPKGNRPVILTYHDIGLNHKSCFNTLFNYEDMQEITQHFAVVHVDAPGQQEGAPPFPSGYRYPTMDELAEMLPSVMTQVNSVIGIGVGAGAYILTRFALNNPTLVEGLVLINIDPCAEGWIDWAASKLSGWTSNLVDIVMAHHFSTDELTDNQELIQTYRLHIAQDINQDNLALFCGSYQYRRDLEIERPIVGLNEDTVNTLTCPALLVVGDTSPAVEAVVECNSRLNPTKTTLLKMADCGGLPQVVQPGKLAEAFKYFVQGMGYSNSIVSLYNYPSFGDTGLTMYLGERLTIISDDGDFMMVKSSITGRESYIPTNYTAKVTHGWLFTGISRYKAEELLMQPNNQTGAFLIRESTTNRDCYSMSVLRRTNPSYLDCVKHYRISHLPNRWVYISAGLTFPSLHELVEHYSGLSTPDGLCCRLTVPCFIQDSDITREARPVPTAIRRPTMNWKDISRKRTESDNSLVSEGLREAISSYLQMTEGNNHNWDT</sequence>
<dbReference type="Pfam" id="PF03096">
    <property type="entry name" value="Ndr"/>
    <property type="match status" value="1"/>
</dbReference>
<keyword evidence="4" id="KW-0727">SH2 domain</keyword>
<evidence type="ECO:0000313" key="9">
    <source>
        <dbReference type="Proteomes" id="UP000261640"/>
    </source>
</evidence>
<evidence type="ECO:0000256" key="4">
    <source>
        <dbReference type="PROSITE-ProRule" id="PRU00191"/>
    </source>
</evidence>
<dbReference type="InParanoid" id="A0A7N8XCZ0"/>
<accession>A0A7N8XCZ0</accession>
<evidence type="ECO:0000256" key="1">
    <source>
        <dbReference type="ARBA" id="ARBA00005598"/>
    </source>
</evidence>
<dbReference type="GeneTree" id="ENSGT00950000182872"/>
<proteinExistence type="inferred from homology"/>
<dbReference type="Pfam" id="PF00017">
    <property type="entry name" value="SH2"/>
    <property type="match status" value="1"/>
</dbReference>
<dbReference type="InterPro" id="IPR036860">
    <property type="entry name" value="SH2_dom_sf"/>
</dbReference>
<evidence type="ECO:0000256" key="5">
    <source>
        <dbReference type="PROSITE-ProRule" id="PRU00192"/>
    </source>
</evidence>
<comment type="similarity">
    <text evidence="1">Belongs to the NDRG family.</text>
</comment>
<keyword evidence="9" id="KW-1185">Reference proteome</keyword>
<dbReference type="InterPro" id="IPR004142">
    <property type="entry name" value="NDRG"/>
</dbReference>
<dbReference type="SMART" id="SM00252">
    <property type="entry name" value="SH2"/>
    <property type="match status" value="1"/>
</dbReference>
<dbReference type="PANTHER" id="PTHR11034">
    <property type="entry name" value="N-MYC DOWNSTREAM REGULATED"/>
    <property type="match status" value="1"/>
</dbReference>
<dbReference type="PRINTS" id="PR00401">
    <property type="entry name" value="SH2DOMAIN"/>
</dbReference>
<keyword evidence="2 5" id="KW-0728">SH3 domain</keyword>
<keyword evidence="3" id="KW-0449">Lipoprotein</keyword>
<evidence type="ECO:0000256" key="3">
    <source>
        <dbReference type="ARBA" id="ARBA00023288"/>
    </source>
</evidence>
<dbReference type="Gene3D" id="2.30.30.40">
    <property type="entry name" value="SH3 Domains"/>
    <property type="match status" value="1"/>
</dbReference>
<dbReference type="InterPro" id="IPR036028">
    <property type="entry name" value="SH3-like_dom_sf"/>
</dbReference>
<feature type="domain" description="SH3" evidence="7">
    <location>
        <begin position="312"/>
        <end position="372"/>
    </location>
</feature>
<dbReference type="InterPro" id="IPR001452">
    <property type="entry name" value="SH3_domain"/>
</dbReference>
<reference evidence="8" key="1">
    <citation type="submission" date="2025-08" db="UniProtKB">
        <authorList>
            <consortium name="Ensembl"/>
        </authorList>
    </citation>
    <scope>IDENTIFICATION</scope>
</reference>
<dbReference type="SMART" id="SM00326">
    <property type="entry name" value="SH3"/>
    <property type="match status" value="1"/>
</dbReference>
<dbReference type="Gene3D" id="3.30.505.10">
    <property type="entry name" value="SH2 domain"/>
    <property type="match status" value="1"/>
</dbReference>
<dbReference type="AlphaFoldDB" id="A0A7N8XCZ0"/>
<dbReference type="FunFam" id="3.40.50.1820:FF:000006">
    <property type="entry name" value="NDRG family member 3"/>
    <property type="match status" value="1"/>
</dbReference>
<dbReference type="Gene3D" id="3.40.50.1820">
    <property type="entry name" value="alpha/beta hydrolase"/>
    <property type="match status" value="1"/>
</dbReference>
<dbReference type="Ensembl" id="ENSMAMT00000060785.1">
    <property type="protein sequence ID" value="ENSMAMP00000043928.1"/>
    <property type="gene ID" value="ENSMAMG00000020915.2"/>
</dbReference>
<feature type="domain" description="SH2" evidence="6">
    <location>
        <begin position="374"/>
        <end position="474"/>
    </location>
</feature>
<dbReference type="SUPFAM" id="SSF50044">
    <property type="entry name" value="SH3-domain"/>
    <property type="match status" value="1"/>
</dbReference>
<dbReference type="SUPFAM" id="SSF55550">
    <property type="entry name" value="SH2 domain"/>
    <property type="match status" value="1"/>
</dbReference>
<evidence type="ECO:0000256" key="2">
    <source>
        <dbReference type="ARBA" id="ARBA00022443"/>
    </source>
</evidence>
<dbReference type="Proteomes" id="UP000261640">
    <property type="component" value="Unplaced"/>
</dbReference>
<dbReference type="SUPFAM" id="SSF53474">
    <property type="entry name" value="alpha/beta-Hydrolases"/>
    <property type="match status" value="1"/>
</dbReference>
<protein>
    <submittedName>
        <fullName evidence="8">Ndrg family member 3a</fullName>
    </submittedName>
</protein>
<evidence type="ECO:0000259" key="7">
    <source>
        <dbReference type="PROSITE" id="PS50002"/>
    </source>
</evidence>
<name>A0A7N8XCZ0_9TELE</name>
<dbReference type="PROSITE" id="PS50001">
    <property type="entry name" value="SH2"/>
    <property type="match status" value="1"/>
</dbReference>